<dbReference type="InterPro" id="IPR009003">
    <property type="entry name" value="Peptidase_S1_PA"/>
</dbReference>
<feature type="repeat" description="TPR" evidence="1">
    <location>
        <begin position="274"/>
        <end position="307"/>
    </location>
</feature>
<dbReference type="GO" id="GO:0005814">
    <property type="term" value="C:centriole"/>
    <property type="evidence" value="ECO:0007669"/>
    <property type="project" value="TreeGrafter"/>
</dbReference>
<dbReference type="RefSeq" id="WP_190475249.1">
    <property type="nucleotide sequence ID" value="NZ_JACJPW010000173.1"/>
</dbReference>
<dbReference type="InterPro" id="IPR019734">
    <property type="entry name" value="TPR_rpt"/>
</dbReference>
<dbReference type="Proteomes" id="UP000641646">
    <property type="component" value="Unassembled WGS sequence"/>
</dbReference>
<comment type="caution">
    <text evidence="2">The sequence shown here is derived from an EMBL/GenBank/DDBJ whole genome shotgun (WGS) entry which is preliminary data.</text>
</comment>
<dbReference type="EMBL" id="JACJPW010000173">
    <property type="protein sequence ID" value="MBD2186181.1"/>
    <property type="molecule type" value="Genomic_DNA"/>
</dbReference>
<dbReference type="PROSITE" id="PS50005">
    <property type="entry name" value="TPR"/>
    <property type="match status" value="1"/>
</dbReference>
<protein>
    <submittedName>
        <fullName evidence="2">Serine protease</fullName>
    </submittedName>
</protein>
<dbReference type="Gene3D" id="2.40.10.120">
    <property type="match status" value="1"/>
</dbReference>
<dbReference type="Gene3D" id="1.25.40.10">
    <property type="entry name" value="Tetratricopeptide repeat domain"/>
    <property type="match status" value="2"/>
</dbReference>
<reference evidence="2" key="1">
    <citation type="journal article" date="2015" name="ISME J.">
        <title>Draft Genome Sequence of Streptomyces incarnatus NRRL8089, which Produces the Nucleoside Antibiotic Sinefungin.</title>
        <authorList>
            <person name="Oshima K."/>
            <person name="Hattori M."/>
            <person name="Shimizu H."/>
            <person name="Fukuda K."/>
            <person name="Nemoto M."/>
            <person name="Inagaki K."/>
            <person name="Tamura T."/>
        </authorList>
    </citation>
    <scope>NUCLEOTIDE SEQUENCE</scope>
    <source>
        <strain evidence="2">FACHB-1375</strain>
    </source>
</reference>
<dbReference type="InterPro" id="IPR011990">
    <property type="entry name" value="TPR-like_helical_dom_sf"/>
</dbReference>
<dbReference type="PANTHER" id="PTHR44117:SF1">
    <property type="entry name" value="INTRAFLAGELLAR TRANSPORT PROTEIN 88 HOMOLOG"/>
    <property type="match status" value="1"/>
</dbReference>
<dbReference type="SUPFAM" id="SSF50494">
    <property type="entry name" value="Trypsin-like serine proteases"/>
    <property type="match status" value="1"/>
</dbReference>
<keyword evidence="2" id="KW-0378">Hydrolase</keyword>
<organism evidence="2 3">
    <name type="scientific">Aerosakkonema funiforme FACHB-1375</name>
    <dbReference type="NCBI Taxonomy" id="2949571"/>
    <lineage>
        <taxon>Bacteria</taxon>
        <taxon>Bacillati</taxon>
        <taxon>Cyanobacteriota</taxon>
        <taxon>Cyanophyceae</taxon>
        <taxon>Oscillatoriophycideae</taxon>
        <taxon>Aerosakkonematales</taxon>
        <taxon>Aerosakkonemataceae</taxon>
        <taxon>Aerosakkonema</taxon>
    </lineage>
</organism>
<reference evidence="2" key="2">
    <citation type="submission" date="2020-08" db="EMBL/GenBank/DDBJ databases">
        <authorList>
            <person name="Chen M."/>
            <person name="Teng W."/>
            <person name="Zhao L."/>
            <person name="Hu C."/>
            <person name="Zhou Y."/>
            <person name="Han B."/>
            <person name="Song L."/>
            <person name="Shu W."/>
        </authorList>
    </citation>
    <scope>NUCLEOTIDE SEQUENCE</scope>
    <source>
        <strain evidence="2">FACHB-1375</strain>
    </source>
</reference>
<dbReference type="Pfam" id="PF13365">
    <property type="entry name" value="Trypsin_2"/>
    <property type="match status" value="1"/>
</dbReference>
<proteinExistence type="predicted"/>
<dbReference type="GO" id="GO:0008233">
    <property type="term" value="F:peptidase activity"/>
    <property type="evidence" value="ECO:0007669"/>
    <property type="project" value="UniProtKB-KW"/>
</dbReference>
<dbReference type="PANTHER" id="PTHR44117">
    <property type="entry name" value="INTRAFLAGELLAR TRANSPORT PROTEIN 88 HOMOLOG"/>
    <property type="match status" value="1"/>
</dbReference>
<gene>
    <name evidence="2" type="ORF">H6G03_34855</name>
</gene>
<evidence type="ECO:0000313" key="3">
    <source>
        <dbReference type="Proteomes" id="UP000641646"/>
    </source>
</evidence>
<dbReference type="AlphaFoldDB" id="A0A926VLU1"/>
<keyword evidence="3" id="KW-1185">Reference proteome</keyword>
<dbReference type="SUPFAM" id="SSF48452">
    <property type="entry name" value="TPR-like"/>
    <property type="match status" value="1"/>
</dbReference>
<evidence type="ECO:0000256" key="1">
    <source>
        <dbReference type="PROSITE-ProRule" id="PRU00339"/>
    </source>
</evidence>
<keyword evidence="1" id="KW-0802">TPR repeat</keyword>
<evidence type="ECO:0000313" key="2">
    <source>
        <dbReference type="EMBL" id="MBD2186181.1"/>
    </source>
</evidence>
<sequence>MGKRLESFEAVQKSTVRVKDTAGKTWGTGFFVTNEGHLLTCAHVVEDAGGWKNVRVLDRPVTCIYEGDSESNDFSVLLVEDIPLSPAPLQADFEPGDEFLSPGFSNDDFYGAPIRGEITAFARCGKLGNQKLIRLETFSDAQRIEGGQSGAPIFVYKKGNYRAVGIIVASEDLNGGLAISISTVLKSGALAEALKVGNKITLRQLTIPTLIALMGGVSFLSVFGLKQTLENFDKCSRGRINSANNIISDEIASGNYESALFQVNKIINDCPNKDSLLITKGRIYLEKSQYTDAILLFQDALKIQETVEARYNLGLALAKSDDCAKALEEFKKIENDLKLKINIYYSMGVCYDRLENWKQALEKLRYVANNKQGNRKLYSDSLYYLTEINAKLWYLNQKSPEKLKFQNDFMKYLELQFNNLDPNKQVTYLEQTNKDIQQINKNPFEGTPEYSFIYSTQEFKKLICKLHKNINREVPSNLKKSC</sequence>
<dbReference type="GO" id="GO:0019894">
    <property type="term" value="F:kinesin binding"/>
    <property type="evidence" value="ECO:0007669"/>
    <property type="project" value="TreeGrafter"/>
</dbReference>
<accession>A0A926VLU1</accession>
<name>A0A926VLU1_9CYAN</name>
<dbReference type="SMART" id="SM00028">
    <property type="entry name" value="TPR"/>
    <property type="match status" value="2"/>
</dbReference>
<keyword evidence="2" id="KW-0645">Protease</keyword>
<dbReference type="GO" id="GO:0006508">
    <property type="term" value="P:proteolysis"/>
    <property type="evidence" value="ECO:0007669"/>
    <property type="project" value="UniProtKB-KW"/>
</dbReference>